<organism evidence="5 6">
    <name type="scientific">Tetraparma gracilis</name>
    <dbReference type="NCBI Taxonomy" id="2962635"/>
    <lineage>
        <taxon>Eukaryota</taxon>
        <taxon>Sar</taxon>
        <taxon>Stramenopiles</taxon>
        <taxon>Ochrophyta</taxon>
        <taxon>Bolidophyceae</taxon>
        <taxon>Parmales</taxon>
        <taxon>Triparmaceae</taxon>
        <taxon>Tetraparma</taxon>
    </lineage>
</organism>
<dbReference type="PANTHER" id="PTHR48094:SF11">
    <property type="entry name" value="GLUTATHIONE-INDEPENDENT GLYOXALASE HSP31-RELATED"/>
    <property type="match status" value="1"/>
</dbReference>
<dbReference type="SUPFAM" id="SSF52317">
    <property type="entry name" value="Class I glutamine amidotransferase-like"/>
    <property type="match status" value="1"/>
</dbReference>
<sequence length="230" mass="24045">MVHVVLVSTSSHTFGAADHPTGVWLEELACPYYLFKEAGFTVTVASPAGGPCPVDAGSMADGFFTEHCKKFMHDPEAVGALSHSVPIADVDMPTVDALYIAGGHGCCNSQFYNSGPLITAIELLIERGKVVAADCHGPTVLTSCMYNNSPIVHGVEVTAFSNSEEAAVGLTDKVPFLLESRFVENGGKYISGADWGSHAVEAKVGAGTLITGQNPQSSEAAAKLVIAKFQ</sequence>
<proteinExistence type="inferred from homology"/>
<comment type="similarity">
    <text evidence="3">Belongs to the peptidase C56 family. HSP31-like subfamily.</text>
</comment>
<name>A0ABQ6NCU5_9STRA</name>
<accession>A0ABQ6NCU5</accession>
<reference evidence="5 6" key="1">
    <citation type="journal article" date="2023" name="Commun. Biol.">
        <title>Genome analysis of Parmales, the sister group of diatoms, reveals the evolutionary specialization of diatoms from phago-mixotrophs to photoautotrophs.</title>
        <authorList>
            <person name="Ban H."/>
            <person name="Sato S."/>
            <person name="Yoshikawa S."/>
            <person name="Yamada K."/>
            <person name="Nakamura Y."/>
            <person name="Ichinomiya M."/>
            <person name="Sato N."/>
            <person name="Blanc-Mathieu R."/>
            <person name="Endo H."/>
            <person name="Kuwata A."/>
            <person name="Ogata H."/>
        </authorList>
    </citation>
    <scope>NUCLEOTIDE SEQUENCE [LARGE SCALE GENOMIC DNA]</scope>
</reference>
<comment type="caution">
    <text evidence="5">The sequence shown here is derived from an EMBL/GenBank/DDBJ whole genome shotgun (WGS) entry which is preliminary data.</text>
</comment>
<dbReference type="Pfam" id="PF01965">
    <property type="entry name" value="DJ-1_PfpI"/>
    <property type="match status" value="1"/>
</dbReference>
<dbReference type="Gene3D" id="3.40.50.880">
    <property type="match status" value="1"/>
</dbReference>
<evidence type="ECO:0000256" key="1">
    <source>
        <dbReference type="ARBA" id="ARBA00023016"/>
    </source>
</evidence>
<keyword evidence="2" id="KW-0456">Lyase</keyword>
<evidence type="ECO:0000256" key="3">
    <source>
        <dbReference type="ARBA" id="ARBA00038493"/>
    </source>
</evidence>
<dbReference type="PANTHER" id="PTHR48094">
    <property type="entry name" value="PROTEIN/NUCLEIC ACID DEGLYCASE DJ-1-RELATED"/>
    <property type="match status" value="1"/>
</dbReference>
<evidence type="ECO:0000259" key="4">
    <source>
        <dbReference type="Pfam" id="PF01965"/>
    </source>
</evidence>
<gene>
    <name evidence="5" type="ORF">TeGR_g7475</name>
</gene>
<feature type="domain" description="DJ-1/PfpI" evidence="4">
    <location>
        <begin position="26"/>
        <end position="164"/>
    </location>
</feature>
<evidence type="ECO:0000313" key="5">
    <source>
        <dbReference type="EMBL" id="GMI54111.1"/>
    </source>
</evidence>
<evidence type="ECO:0000256" key="2">
    <source>
        <dbReference type="ARBA" id="ARBA00023239"/>
    </source>
</evidence>
<dbReference type="Proteomes" id="UP001165060">
    <property type="component" value="Unassembled WGS sequence"/>
</dbReference>
<keyword evidence="6" id="KW-1185">Reference proteome</keyword>
<dbReference type="CDD" id="cd03141">
    <property type="entry name" value="GATase1_Hsp31_like"/>
    <property type="match status" value="1"/>
</dbReference>
<dbReference type="InterPro" id="IPR029062">
    <property type="entry name" value="Class_I_gatase-like"/>
</dbReference>
<dbReference type="InterPro" id="IPR050325">
    <property type="entry name" value="Prot/Nucl_acid_deglycase"/>
</dbReference>
<protein>
    <recommendedName>
        <fullName evidence="4">DJ-1/PfpI domain-containing protein</fullName>
    </recommendedName>
</protein>
<keyword evidence="1" id="KW-0346">Stress response</keyword>
<dbReference type="InterPro" id="IPR002818">
    <property type="entry name" value="DJ-1/PfpI"/>
</dbReference>
<dbReference type="EMBL" id="BRYB01006277">
    <property type="protein sequence ID" value="GMI54111.1"/>
    <property type="molecule type" value="Genomic_DNA"/>
</dbReference>
<evidence type="ECO:0000313" key="6">
    <source>
        <dbReference type="Proteomes" id="UP001165060"/>
    </source>
</evidence>